<sequence length="56" mass="6608">MIQRLAFTKPHKKKREKKRREEEELAHPPIDAMPWHSGVRESRGKSGCFQSQSQPH</sequence>
<feature type="region of interest" description="Disordered" evidence="1">
    <location>
        <begin position="1"/>
        <end position="56"/>
    </location>
</feature>
<evidence type="ECO:0000256" key="1">
    <source>
        <dbReference type="SAM" id="MobiDB-lite"/>
    </source>
</evidence>
<dbReference type="EnsemblPlants" id="OB05G12160.1">
    <property type="protein sequence ID" value="OB05G12160.1"/>
    <property type="gene ID" value="OB05G12160"/>
</dbReference>
<dbReference type="Proteomes" id="UP000006038">
    <property type="component" value="Chromosome 5"/>
</dbReference>
<dbReference type="HOGENOM" id="CLU_3020488_0_0_1"/>
<evidence type="ECO:0000313" key="3">
    <source>
        <dbReference type="Proteomes" id="UP000006038"/>
    </source>
</evidence>
<keyword evidence="3" id="KW-1185">Reference proteome</keyword>
<accession>J3M3P2</accession>
<evidence type="ECO:0000313" key="2">
    <source>
        <dbReference type="EnsemblPlants" id="OB05G12160.1"/>
    </source>
</evidence>
<reference evidence="2" key="1">
    <citation type="journal article" date="2013" name="Nat. Commun.">
        <title>Whole-genome sequencing of Oryza brachyantha reveals mechanisms underlying Oryza genome evolution.</title>
        <authorList>
            <person name="Chen J."/>
            <person name="Huang Q."/>
            <person name="Gao D."/>
            <person name="Wang J."/>
            <person name="Lang Y."/>
            <person name="Liu T."/>
            <person name="Li B."/>
            <person name="Bai Z."/>
            <person name="Luis Goicoechea J."/>
            <person name="Liang C."/>
            <person name="Chen C."/>
            <person name="Zhang W."/>
            <person name="Sun S."/>
            <person name="Liao Y."/>
            <person name="Zhang X."/>
            <person name="Yang L."/>
            <person name="Song C."/>
            <person name="Wang M."/>
            <person name="Shi J."/>
            <person name="Liu G."/>
            <person name="Liu J."/>
            <person name="Zhou H."/>
            <person name="Zhou W."/>
            <person name="Yu Q."/>
            <person name="An N."/>
            <person name="Chen Y."/>
            <person name="Cai Q."/>
            <person name="Wang B."/>
            <person name="Liu B."/>
            <person name="Min J."/>
            <person name="Huang Y."/>
            <person name="Wu H."/>
            <person name="Li Z."/>
            <person name="Zhang Y."/>
            <person name="Yin Y."/>
            <person name="Song W."/>
            <person name="Jiang J."/>
            <person name="Jackson S.A."/>
            <person name="Wing R.A."/>
            <person name="Wang J."/>
            <person name="Chen M."/>
        </authorList>
    </citation>
    <scope>NUCLEOTIDE SEQUENCE [LARGE SCALE GENOMIC DNA]</scope>
    <source>
        <strain evidence="2">cv. IRGC 101232</strain>
    </source>
</reference>
<feature type="compositionally biased region" description="Basic residues" evidence="1">
    <location>
        <begin position="9"/>
        <end position="18"/>
    </location>
</feature>
<organism evidence="2">
    <name type="scientific">Oryza brachyantha</name>
    <name type="common">malo sina</name>
    <dbReference type="NCBI Taxonomy" id="4533"/>
    <lineage>
        <taxon>Eukaryota</taxon>
        <taxon>Viridiplantae</taxon>
        <taxon>Streptophyta</taxon>
        <taxon>Embryophyta</taxon>
        <taxon>Tracheophyta</taxon>
        <taxon>Spermatophyta</taxon>
        <taxon>Magnoliopsida</taxon>
        <taxon>Liliopsida</taxon>
        <taxon>Poales</taxon>
        <taxon>Poaceae</taxon>
        <taxon>BOP clade</taxon>
        <taxon>Oryzoideae</taxon>
        <taxon>Oryzeae</taxon>
        <taxon>Oryzinae</taxon>
        <taxon>Oryza</taxon>
    </lineage>
</organism>
<proteinExistence type="predicted"/>
<name>J3M3P2_ORYBR</name>
<dbReference type="AlphaFoldDB" id="J3M3P2"/>
<protein>
    <submittedName>
        <fullName evidence="2">Uncharacterized protein</fullName>
    </submittedName>
</protein>
<dbReference type="Gramene" id="OB05G12160.1">
    <property type="protein sequence ID" value="OB05G12160.1"/>
    <property type="gene ID" value="OB05G12160"/>
</dbReference>
<reference evidence="2" key="2">
    <citation type="submission" date="2013-04" db="UniProtKB">
        <authorList>
            <consortium name="EnsemblPlants"/>
        </authorList>
    </citation>
    <scope>IDENTIFICATION</scope>
</reference>